<dbReference type="RefSeq" id="XP_068349925.1">
    <property type="nucleotide sequence ID" value="XM_068511159.1"/>
</dbReference>
<evidence type="ECO:0000313" key="6">
    <source>
        <dbReference type="Proteomes" id="UP000179807"/>
    </source>
</evidence>
<dbReference type="GO" id="GO:0004197">
    <property type="term" value="F:cysteine-type endopeptidase activity"/>
    <property type="evidence" value="ECO:0007669"/>
    <property type="project" value="TreeGrafter"/>
</dbReference>
<dbReference type="Gene3D" id="3.40.50.1460">
    <property type="match status" value="1"/>
</dbReference>
<evidence type="ECO:0000256" key="2">
    <source>
        <dbReference type="PIRSR" id="PIRSR019663-1"/>
    </source>
</evidence>
<dbReference type="GO" id="GO:0051603">
    <property type="term" value="P:proteolysis involved in protein catabolic process"/>
    <property type="evidence" value="ECO:0007669"/>
    <property type="project" value="TreeGrafter"/>
</dbReference>
<sequence>MIWIFLILIKSQTYAIVVAGSSSFKNYRHQADAFHMYNTLRSRGIPESNIVLFSYNDLLNSEQNPFPGKIINEPNGPNVYPGDQCIDFSGPYVTAPVFYSVLYGNNQVGKRISLTENDTLLIFFNDHGAPGLLSMPRESGTKLYANELRDLFGKMKTERKFNKIFFVIEACESGSVGEVIDVPDVFTITASNAIDPSHAAKWDDNMNAFLSNEFTSNIFKFLENNVDSSVENFVQYITNKTNKSDVCIFGDKSVMENKLSDFFGLGSVTNHDFNENEEDDDLGILMNAHSVFPASLLMMLKKQPPNATEKKHQLIQSFNQEMKRRKIINNRFREIYKHFDMEENINNANVKIQNWTCYKIVVTKAEKLCGPYDESSYHSLAVFANLCNNQTDINIMKEVRKICAPKKVMHHTFRRKKPKHTQKKR</sequence>
<feature type="domain" description="Legumain prodomain" evidence="4">
    <location>
        <begin position="318"/>
        <end position="399"/>
    </location>
</feature>
<keyword evidence="6" id="KW-1185">Reference proteome</keyword>
<dbReference type="CDD" id="cd21115">
    <property type="entry name" value="legumain_C"/>
    <property type="match status" value="1"/>
</dbReference>
<comment type="caution">
    <text evidence="5">The sequence shown here is derived from an EMBL/GenBank/DDBJ whole genome shotgun (WGS) entry which is preliminary data.</text>
</comment>
<dbReference type="InterPro" id="IPR046427">
    <property type="entry name" value="Legumain_prodom_sf"/>
</dbReference>
<gene>
    <name evidence="5" type="ORF">TRFO_36978</name>
</gene>
<feature type="active site" description="Nucleophile" evidence="2">
    <location>
        <position position="171"/>
    </location>
</feature>
<dbReference type="GO" id="GO:0005773">
    <property type="term" value="C:vacuole"/>
    <property type="evidence" value="ECO:0007669"/>
    <property type="project" value="GOC"/>
</dbReference>
<dbReference type="Pfam" id="PF01650">
    <property type="entry name" value="Peptidase_C13"/>
    <property type="match status" value="1"/>
</dbReference>
<reference evidence="5" key="1">
    <citation type="submission" date="2016-10" db="EMBL/GenBank/DDBJ databases">
        <authorList>
            <person name="Benchimol M."/>
            <person name="Almeida L.G."/>
            <person name="Vasconcelos A.T."/>
            <person name="Perreira-Neves A."/>
            <person name="Rosa I.A."/>
            <person name="Tasca T."/>
            <person name="Bogo M.R."/>
            <person name="de Souza W."/>
        </authorList>
    </citation>
    <scope>NUCLEOTIDE SEQUENCE [LARGE SCALE GENOMIC DNA]</scope>
    <source>
        <strain evidence="5">K</strain>
    </source>
</reference>
<dbReference type="PANTHER" id="PTHR12000:SF42">
    <property type="entry name" value="LEGUMAIN"/>
    <property type="match status" value="1"/>
</dbReference>
<evidence type="ECO:0000313" key="5">
    <source>
        <dbReference type="EMBL" id="OHS96788.1"/>
    </source>
</evidence>
<feature type="active site" evidence="2">
    <location>
        <position position="127"/>
    </location>
</feature>
<feature type="signal peptide" evidence="3">
    <location>
        <begin position="1"/>
        <end position="15"/>
    </location>
</feature>
<proteinExistence type="inferred from homology"/>
<dbReference type="Proteomes" id="UP000179807">
    <property type="component" value="Unassembled WGS sequence"/>
</dbReference>
<name>A0A1J4JHS5_9EUKA</name>
<dbReference type="PIRSF" id="PIRSF019663">
    <property type="entry name" value="Legumain"/>
    <property type="match status" value="1"/>
</dbReference>
<protein>
    <submittedName>
        <fullName evidence="5">Clan CD, family C13, asparaginyl endopeptidase-like cysteine peptidase</fullName>
    </submittedName>
</protein>
<dbReference type="PRINTS" id="PR00776">
    <property type="entry name" value="HEMOGLOBNASE"/>
</dbReference>
<dbReference type="FunFam" id="3.40.50.1460:FF:000020">
    <property type="entry name" value="Clan CD, family C13, asparaginyl endopeptidase-like cysteine peptidase"/>
    <property type="match status" value="1"/>
</dbReference>
<evidence type="ECO:0000259" key="4">
    <source>
        <dbReference type="Pfam" id="PF20985"/>
    </source>
</evidence>
<evidence type="ECO:0000256" key="1">
    <source>
        <dbReference type="ARBA" id="ARBA00009941"/>
    </source>
</evidence>
<dbReference type="AlphaFoldDB" id="A0A1J4JHS5"/>
<comment type="similarity">
    <text evidence="1">Belongs to the peptidase C13 family.</text>
</comment>
<evidence type="ECO:0000256" key="3">
    <source>
        <dbReference type="SAM" id="SignalP"/>
    </source>
</evidence>
<dbReference type="OrthoDB" id="192611at2759"/>
<organism evidence="5 6">
    <name type="scientific">Tritrichomonas foetus</name>
    <dbReference type="NCBI Taxonomy" id="1144522"/>
    <lineage>
        <taxon>Eukaryota</taxon>
        <taxon>Metamonada</taxon>
        <taxon>Parabasalia</taxon>
        <taxon>Tritrichomonadida</taxon>
        <taxon>Tritrichomonadidae</taxon>
        <taxon>Tritrichomonas</taxon>
    </lineage>
</organism>
<dbReference type="GO" id="GO:0006624">
    <property type="term" value="P:vacuolar protein processing"/>
    <property type="evidence" value="ECO:0007669"/>
    <property type="project" value="TreeGrafter"/>
</dbReference>
<dbReference type="GeneID" id="94845863"/>
<dbReference type="Pfam" id="PF20985">
    <property type="entry name" value="Legum_prodom"/>
    <property type="match status" value="1"/>
</dbReference>
<feature type="chain" id="PRO_5013380467" evidence="3">
    <location>
        <begin position="16"/>
        <end position="425"/>
    </location>
</feature>
<dbReference type="InterPro" id="IPR048501">
    <property type="entry name" value="Legum_prodom"/>
</dbReference>
<dbReference type="EMBL" id="MLAK01001152">
    <property type="protein sequence ID" value="OHS96788.1"/>
    <property type="molecule type" value="Genomic_DNA"/>
</dbReference>
<keyword evidence="3" id="KW-0732">Signal</keyword>
<dbReference type="InterPro" id="IPR001096">
    <property type="entry name" value="Peptidase_C13"/>
</dbReference>
<dbReference type="VEuPathDB" id="TrichDB:TRFO_36978"/>
<dbReference type="PANTHER" id="PTHR12000">
    <property type="entry name" value="HEMOGLOBINASE FAMILY MEMBER"/>
    <property type="match status" value="1"/>
</dbReference>
<accession>A0A1J4JHS5</accession>
<dbReference type="Gene3D" id="1.10.132.130">
    <property type="match status" value="1"/>
</dbReference>